<evidence type="ECO:0000313" key="3">
    <source>
        <dbReference type="Proteomes" id="UP001303115"/>
    </source>
</evidence>
<proteinExistence type="predicted"/>
<evidence type="ECO:0000256" key="1">
    <source>
        <dbReference type="SAM" id="SignalP"/>
    </source>
</evidence>
<keyword evidence="1" id="KW-0732">Signal</keyword>
<accession>A0AAN6PCA5</accession>
<comment type="caution">
    <text evidence="2">The sequence shown here is derived from an EMBL/GenBank/DDBJ whole genome shotgun (WGS) entry which is preliminary data.</text>
</comment>
<dbReference type="Proteomes" id="UP001303115">
    <property type="component" value="Unassembled WGS sequence"/>
</dbReference>
<keyword evidence="3" id="KW-1185">Reference proteome</keyword>
<reference evidence="3" key="1">
    <citation type="journal article" date="2023" name="Mol. Phylogenet. Evol.">
        <title>Genome-scale phylogeny and comparative genomics of the fungal order Sordariales.</title>
        <authorList>
            <person name="Hensen N."/>
            <person name="Bonometti L."/>
            <person name="Westerberg I."/>
            <person name="Brannstrom I.O."/>
            <person name="Guillou S."/>
            <person name="Cros-Aarteil S."/>
            <person name="Calhoun S."/>
            <person name="Haridas S."/>
            <person name="Kuo A."/>
            <person name="Mondo S."/>
            <person name="Pangilinan J."/>
            <person name="Riley R."/>
            <person name="LaButti K."/>
            <person name="Andreopoulos B."/>
            <person name="Lipzen A."/>
            <person name="Chen C."/>
            <person name="Yan M."/>
            <person name="Daum C."/>
            <person name="Ng V."/>
            <person name="Clum A."/>
            <person name="Steindorff A."/>
            <person name="Ohm R.A."/>
            <person name="Martin F."/>
            <person name="Silar P."/>
            <person name="Natvig D.O."/>
            <person name="Lalanne C."/>
            <person name="Gautier V."/>
            <person name="Ament-Velasquez S.L."/>
            <person name="Kruys A."/>
            <person name="Hutchinson M.I."/>
            <person name="Powell A.J."/>
            <person name="Barry K."/>
            <person name="Miller A.N."/>
            <person name="Grigoriev I.V."/>
            <person name="Debuchy R."/>
            <person name="Gladieux P."/>
            <person name="Hiltunen Thoren M."/>
            <person name="Johannesson H."/>
        </authorList>
    </citation>
    <scope>NUCLEOTIDE SEQUENCE [LARGE SCALE GENOMIC DNA]</scope>
    <source>
        <strain evidence="3">CBS 284.82</strain>
    </source>
</reference>
<organism evidence="2 3">
    <name type="scientific">Parachaetomium inaequale</name>
    <dbReference type="NCBI Taxonomy" id="2588326"/>
    <lineage>
        <taxon>Eukaryota</taxon>
        <taxon>Fungi</taxon>
        <taxon>Dikarya</taxon>
        <taxon>Ascomycota</taxon>
        <taxon>Pezizomycotina</taxon>
        <taxon>Sordariomycetes</taxon>
        <taxon>Sordariomycetidae</taxon>
        <taxon>Sordariales</taxon>
        <taxon>Chaetomiaceae</taxon>
        <taxon>Parachaetomium</taxon>
    </lineage>
</organism>
<dbReference type="EMBL" id="MU854467">
    <property type="protein sequence ID" value="KAK4034747.1"/>
    <property type="molecule type" value="Genomic_DNA"/>
</dbReference>
<name>A0AAN6PCA5_9PEZI</name>
<evidence type="ECO:0000313" key="2">
    <source>
        <dbReference type="EMBL" id="KAK4034747.1"/>
    </source>
</evidence>
<sequence length="93" mass="9536">MAKFLTLFLTTAAAIGLAQAQAQCPSNAVLCGSTIIDDLQCSDAASLAFLTPKGNDPRDCAFPTSADGLPQGRGTFCCTVGRCVQNGLSAFCD</sequence>
<dbReference type="AlphaFoldDB" id="A0AAN6PCA5"/>
<gene>
    <name evidence="2" type="ORF">C8A01DRAFT_38793</name>
</gene>
<feature type="signal peptide" evidence="1">
    <location>
        <begin position="1"/>
        <end position="20"/>
    </location>
</feature>
<protein>
    <submittedName>
        <fullName evidence="2">Uncharacterized protein</fullName>
    </submittedName>
</protein>
<feature type="chain" id="PRO_5042855728" evidence="1">
    <location>
        <begin position="21"/>
        <end position="93"/>
    </location>
</feature>